<keyword evidence="1" id="KW-0472">Membrane</keyword>
<accession>A0ABR1FD56</accession>
<evidence type="ECO:0000313" key="3">
    <source>
        <dbReference type="Proteomes" id="UP001498771"/>
    </source>
</evidence>
<keyword evidence="1" id="KW-1133">Transmembrane helix</keyword>
<keyword evidence="3" id="KW-1185">Reference proteome</keyword>
<protein>
    <recommendedName>
        <fullName evidence="4">Transmembrane protein</fullName>
    </recommendedName>
</protein>
<reference evidence="2 3" key="1">
    <citation type="submission" date="2024-03" db="EMBL/GenBank/DDBJ databases">
        <title>Genome-scale model development and genomic sequencing of the oleaginous clade Lipomyces.</title>
        <authorList>
            <consortium name="Lawrence Berkeley National Laboratory"/>
            <person name="Czajka J.J."/>
            <person name="Han Y."/>
            <person name="Kim J."/>
            <person name="Mondo S.J."/>
            <person name="Hofstad B.A."/>
            <person name="Robles A."/>
            <person name="Haridas S."/>
            <person name="Riley R."/>
            <person name="LaButti K."/>
            <person name="Pangilinan J."/>
            <person name="Andreopoulos W."/>
            <person name="Lipzen A."/>
            <person name="Yan J."/>
            <person name="Wang M."/>
            <person name="Ng V."/>
            <person name="Grigoriev I.V."/>
            <person name="Spatafora J.W."/>
            <person name="Magnuson J.K."/>
            <person name="Baker S.E."/>
            <person name="Pomraning K.R."/>
        </authorList>
    </citation>
    <scope>NUCLEOTIDE SEQUENCE [LARGE SCALE GENOMIC DNA]</scope>
    <source>
        <strain evidence="2 3">Phaff 52-87</strain>
    </source>
</reference>
<proteinExistence type="predicted"/>
<keyword evidence="1" id="KW-0812">Transmembrane</keyword>
<dbReference type="GeneID" id="90035712"/>
<dbReference type="RefSeq" id="XP_064770725.1">
    <property type="nucleotide sequence ID" value="XM_064910200.1"/>
</dbReference>
<feature type="transmembrane region" description="Helical" evidence="1">
    <location>
        <begin position="81"/>
        <end position="105"/>
    </location>
</feature>
<comment type="caution">
    <text evidence="2">The sequence shown here is derived from an EMBL/GenBank/DDBJ whole genome shotgun (WGS) entry which is preliminary data.</text>
</comment>
<feature type="transmembrane region" description="Helical" evidence="1">
    <location>
        <begin position="47"/>
        <end position="69"/>
    </location>
</feature>
<evidence type="ECO:0008006" key="4">
    <source>
        <dbReference type="Google" id="ProtNLM"/>
    </source>
</evidence>
<name>A0ABR1FD56_9ASCO</name>
<organism evidence="2 3">
    <name type="scientific">Myxozyma melibiosi</name>
    <dbReference type="NCBI Taxonomy" id="54550"/>
    <lineage>
        <taxon>Eukaryota</taxon>
        <taxon>Fungi</taxon>
        <taxon>Dikarya</taxon>
        <taxon>Ascomycota</taxon>
        <taxon>Saccharomycotina</taxon>
        <taxon>Lipomycetes</taxon>
        <taxon>Lipomycetales</taxon>
        <taxon>Lipomycetaceae</taxon>
        <taxon>Myxozyma</taxon>
    </lineage>
</organism>
<evidence type="ECO:0000256" key="1">
    <source>
        <dbReference type="SAM" id="Phobius"/>
    </source>
</evidence>
<dbReference type="EMBL" id="JBBJBU010000001">
    <property type="protein sequence ID" value="KAK7207692.1"/>
    <property type="molecule type" value="Genomic_DNA"/>
</dbReference>
<sequence length="151" mass="17475">MPTVARLIDLKRDEFINSKPHQGLRLIMRARSFILFLYSPDPGHRSWLPAALQLCFGVSKFCSFCFVCFRARLSRSYRTTFIFNVFVFVISFRLDWSVLFCSVLYCSVPKFVTYLSDDGCSGGRLRIFSVTSSIGGWAPEFFKVVWQFAIF</sequence>
<evidence type="ECO:0000313" key="2">
    <source>
        <dbReference type="EMBL" id="KAK7207692.1"/>
    </source>
</evidence>
<dbReference type="Proteomes" id="UP001498771">
    <property type="component" value="Unassembled WGS sequence"/>
</dbReference>
<gene>
    <name evidence="2" type="ORF">BZA70DRAFT_22403</name>
</gene>